<dbReference type="AlphaFoldDB" id="A0A3R6GWT7"/>
<name>A0A3R6GWT7_PARDI</name>
<accession>A0A3R6GWT7</accession>
<reference evidence="1 2" key="1">
    <citation type="submission" date="2018-08" db="EMBL/GenBank/DDBJ databases">
        <title>A genome reference for cultivated species of the human gut microbiota.</title>
        <authorList>
            <person name="Zou Y."/>
            <person name="Xue W."/>
            <person name="Luo G."/>
        </authorList>
    </citation>
    <scope>NUCLEOTIDE SEQUENCE [LARGE SCALE GENOMIC DNA]</scope>
    <source>
        <strain evidence="1 2">AM30-4</strain>
    </source>
</reference>
<dbReference type="EMBL" id="QSJN01000010">
    <property type="protein sequence ID" value="RHD72832.1"/>
    <property type="molecule type" value="Genomic_DNA"/>
</dbReference>
<dbReference type="RefSeq" id="WP_008780138.1">
    <property type="nucleotide sequence ID" value="NZ_CP103148.1"/>
</dbReference>
<proteinExistence type="predicted"/>
<sequence length="106" mass="11902">MVIDFTPSIKESEEARILKLKEDAVEAGIKAEEILNSIGIKYIIRLYNEGGCIKFYKGSKCIMMAGLLAGTNELTANFSLYYNATKLKVGKDLKLLKRMISLQIYC</sequence>
<evidence type="ECO:0000313" key="2">
    <source>
        <dbReference type="Proteomes" id="UP000284660"/>
    </source>
</evidence>
<dbReference type="Proteomes" id="UP000284660">
    <property type="component" value="Unassembled WGS sequence"/>
</dbReference>
<comment type="caution">
    <text evidence="1">The sequence shown here is derived from an EMBL/GenBank/DDBJ whole genome shotgun (WGS) entry which is preliminary data.</text>
</comment>
<protein>
    <submittedName>
        <fullName evidence="1">Uncharacterized protein</fullName>
    </submittedName>
</protein>
<organism evidence="1 2">
    <name type="scientific">Parabacteroides distasonis</name>
    <dbReference type="NCBI Taxonomy" id="823"/>
    <lineage>
        <taxon>Bacteria</taxon>
        <taxon>Pseudomonadati</taxon>
        <taxon>Bacteroidota</taxon>
        <taxon>Bacteroidia</taxon>
        <taxon>Bacteroidales</taxon>
        <taxon>Tannerellaceae</taxon>
        <taxon>Parabacteroides</taxon>
    </lineage>
</organism>
<gene>
    <name evidence="1" type="ORF">DW782_16195</name>
</gene>
<evidence type="ECO:0000313" key="1">
    <source>
        <dbReference type="EMBL" id="RHD72832.1"/>
    </source>
</evidence>